<dbReference type="SUPFAM" id="SSF47459">
    <property type="entry name" value="HLH, helix-loop-helix DNA-binding domain"/>
    <property type="match status" value="1"/>
</dbReference>
<feature type="compositionally biased region" description="Basic and acidic residues" evidence="1">
    <location>
        <begin position="488"/>
        <end position="501"/>
    </location>
</feature>
<name>A0A077WJM4_9FUNG</name>
<feature type="compositionally biased region" description="Polar residues" evidence="1">
    <location>
        <begin position="260"/>
        <end position="273"/>
    </location>
</feature>
<protein>
    <recommendedName>
        <fullName evidence="2">BHLH domain-containing protein</fullName>
    </recommendedName>
</protein>
<feature type="region of interest" description="Disordered" evidence="1">
    <location>
        <begin position="471"/>
        <end position="502"/>
    </location>
</feature>
<dbReference type="InterPro" id="IPR011598">
    <property type="entry name" value="bHLH_dom"/>
</dbReference>
<feature type="compositionally biased region" description="Low complexity" evidence="1">
    <location>
        <begin position="182"/>
        <end position="201"/>
    </location>
</feature>
<proteinExistence type="predicted"/>
<evidence type="ECO:0000259" key="2">
    <source>
        <dbReference type="PROSITE" id="PS50888"/>
    </source>
</evidence>
<feature type="compositionally biased region" description="Low complexity" evidence="1">
    <location>
        <begin position="225"/>
        <end position="242"/>
    </location>
</feature>
<feature type="compositionally biased region" description="Polar residues" evidence="1">
    <location>
        <begin position="202"/>
        <end position="220"/>
    </location>
</feature>
<dbReference type="Gene3D" id="4.10.280.10">
    <property type="entry name" value="Helix-loop-helix DNA-binding domain"/>
    <property type="match status" value="1"/>
</dbReference>
<reference evidence="3" key="1">
    <citation type="journal article" date="2014" name="Genome Announc.">
        <title>De novo whole-genome sequence and genome annotation of Lichtheimia ramosa.</title>
        <authorList>
            <person name="Linde J."/>
            <person name="Schwartze V."/>
            <person name="Binder U."/>
            <person name="Lass-Florl C."/>
            <person name="Voigt K."/>
            <person name="Horn F."/>
        </authorList>
    </citation>
    <scope>NUCLEOTIDE SEQUENCE</scope>
    <source>
        <strain evidence="3">JMRC FSU:6197</strain>
    </source>
</reference>
<dbReference type="SMART" id="SM00353">
    <property type="entry name" value="HLH"/>
    <property type="match status" value="1"/>
</dbReference>
<dbReference type="GO" id="GO:0046983">
    <property type="term" value="F:protein dimerization activity"/>
    <property type="evidence" value="ECO:0007669"/>
    <property type="project" value="InterPro"/>
</dbReference>
<organism evidence="3">
    <name type="scientific">Lichtheimia ramosa</name>
    <dbReference type="NCBI Taxonomy" id="688394"/>
    <lineage>
        <taxon>Eukaryota</taxon>
        <taxon>Fungi</taxon>
        <taxon>Fungi incertae sedis</taxon>
        <taxon>Mucoromycota</taxon>
        <taxon>Mucoromycotina</taxon>
        <taxon>Mucoromycetes</taxon>
        <taxon>Mucorales</taxon>
        <taxon>Lichtheimiaceae</taxon>
        <taxon>Lichtheimia</taxon>
    </lineage>
</organism>
<dbReference type="InterPro" id="IPR036638">
    <property type="entry name" value="HLH_DNA-bd_sf"/>
</dbReference>
<dbReference type="AlphaFoldDB" id="A0A077WJM4"/>
<evidence type="ECO:0000256" key="1">
    <source>
        <dbReference type="SAM" id="MobiDB-lite"/>
    </source>
</evidence>
<dbReference type="EMBL" id="LK023324">
    <property type="protein sequence ID" value="CDS07329.1"/>
    <property type="molecule type" value="Genomic_DNA"/>
</dbReference>
<sequence>MDFAAYDFGASGDNGKGEHSSQNQQHSVDGAVDFFSFADVPPDYHANDPTTMNMDYSQDLGSSFAVGQFGNHHDAQQLQNNMMLHGHGHSTAQYDMSPAHTPLNGPHGMGSIFGEDEDFFSPLLSPAIGPYQHNNATESSFSPLTSPALHSSQQGMENVLQQRLVMIEHQQHQLRSAHPHMPSANAHTTTTSSSSHPSATTITQSQPMATTSISKETTTYPKKLAPSASSKASNNNNNNDNAFIAPATPSLLMRLGQQGGKSNNDSNNTTPKINAQHPPPPSSAIASSSSVDNMPSLPAAMLEMRPAPSRKQSLPTVTSKRRRISRTSAAFTSPALAPTTMHISPRVHPTTTTPGTDPTIAALVSPAALRPQSSTASPRALKPLISPSLQPNGKRLTAIEEEVAAAALASKSNYQNMREGKAKSLGIEFSTSFQSGVENRRSAHKAAEQKRRDTLKQSFDALRKEIADALVEQQQQEEEEPAAGNDDYQERRESKEKEVKQMSKVVLIQHSYEYILRLKEENKRKDQEMASLQQELDSLRKQLDSSK</sequence>
<feature type="region of interest" description="Disordered" evidence="1">
    <location>
        <begin position="170"/>
        <end position="295"/>
    </location>
</feature>
<feature type="region of interest" description="Disordered" evidence="1">
    <location>
        <begin position="368"/>
        <end position="388"/>
    </location>
</feature>
<evidence type="ECO:0000313" key="3">
    <source>
        <dbReference type="EMBL" id="CDS07329.1"/>
    </source>
</evidence>
<gene>
    <name evidence="3" type="ORF">LRAMOSA01278</name>
</gene>
<dbReference type="PROSITE" id="PS50888">
    <property type="entry name" value="BHLH"/>
    <property type="match status" value="1"/>
</dbReference>
<dbReference type="Pfam" id="PF00010">
    <property type="entry name" value="HLH"/>
    <property type="match status" value="1"/>
</dbReference>
<accession>A0A077WJM4</accession>
<feature type="domain" description="BHLH" evidence="2">
    <location>
        <begin position="439"/>
        <end position="518"/>
    </location>
</feature>
<dbReference type="OrthoDB" id="5344169at2759"/>
<feature type="region of interest" description="Disordered" evidence="1">
    <location>
        <begin position="134"/>
        <end position="154"/>
    </location>
</feature>